<sequence length="92" mass="9901">EPAARHGGAGAEGRPSRGRPGGDPRRPLDLPGDRHAGLPVLRRPGLARRRAPRAARSADLPVLPPRRPGPRLPLPRRAVAPRAGRRARHRAL</sequence>
<evidence type="ECO:0000256" key="1">
    <source>
        <dbReference type="SAM" id="MobiDB-lite"/>
    </source>
</evidence>
<organism evidence="2">
    <name type="scientific">uncultured Solirubrobacteraceae bacterium</name>
    <dbReference type="NCBI Taxonomy" id="1162706"/>
    <lineage>
        <taxon>Bacteria</taxon>
        <taxon>Bacillati</taxon>
        <taxon>Actinomycetota</taxon>
        <taxon>Thermoleophilia</taxon>
        <taxon>Solirubrobacterales</taxon>
        <taxon>Solirubrobacteraceae</taxon>
        <taxon>environmental samples</taxon>
    </lineage>
</organism>
<gene>
    <name evidence="2" type="ORF">AVDCRST_MAG30-41</name>
</gene>
<accession>A0A6J4RHZ9</accession>
<protein>
    <submittedName>
        <fullName evidence="2">Uncharacterized protein</fullName>
    </submittedName>
</protein>
<dbReference type="EMBL" id="CADCVS010000009">
    <property type="protein sequence ID" value="CAA9470137.1"/>
    <property type="molecule type" value="Genomic_DNA"/>
</dbReference>
<feature type="compositionally biased region" description="Pro residues" evidence="1">
    <location>
        <begin position="62"/>
        <end position="73"/>
    </location>
</feature>
<feature type="region of interest" description="Disordered" evidence="1">
    <location>
        <begin position="1"/>
        <end position="92"/>
    </location>
</feature>
<reference evidence="2" key="1">
    <citation type="submission" date="2020-02" db="EMBL/GenBank/DDBJ databases">
        <authorList>
            <person name="Meier V. D."/>
        </authorList>
    </citation>
    <scope>NUCLEOTIDE SEQUENCE</scope>
    <source>
        <strain evidence="2">AVDCRST_MAG30</strain>
    </source>
</reference>
<feature type="compositionally biased region" description="Basic and acidic residues" evidence="1">
    <location>
        <begin position="20"/>
        <end position="36"/>
    </location>
</feature>
<dbReference type="AlphaFoldDB" id="A0A6J4RHZ9"/>
<proteinExistence type="predicted"/>
<feature type="non-terminal residue" evidence="2">
    <location>
        <position position="1"/>
    </location>
</feature>
<evidence type="ECO:0000313" key="2">
    <source>
        <dbReference type="EMBL" id="CAA9470137.1"/>
    </source>
</evidence>
<feature type="compositionally biased region" description="Basic residues" evidence="1">
    <location>
        <begin position="83"/>
        <end position="92"/>
    </location>
</feature>
<name>A0A6J4RHZ9_9ACTN</name>
<feature type="non-terminal residue" evidence="2">
    <location>
        <position position="92"/>
    </location>
</feature>